<evidence type="ECO:0000256" key="1">
    <source>
        <dbReference type="ARBA" id="ARBA00006471"/>
    </source>
</evidence>
<comment type="caution">
    <text evidence="7">The sequence shown here is derived from an EMBL/GenBank/DDBJ whole genome shotgun (WGS) entry which is preliminary data.</text>
</comment>
<comment type="function">
    <text evidence="5">One of the primary rRNA binding proteins, it binds directly to 16S rRNA central domain where it helps coordinate assembly of the platform of the 30S subunit.</text>
</comment>
<dbReference type="EMBL" id="MGAV01000021">
    <property type="protein sequence ID" value="OGK53322.1"/>
    <property type="molecule type" value="Genomic_DNA"/>
</dbReference>
<evidence type="ECO:0000256" key="4">
    <source>
        <dbReference type="ARBA" id="ARBA00035258"/>
    </source>
</evidence>
<evidence type="ECO:0000256" key="3">
    <source>
        <dbReference type="ARBA" id="ARBA00023274"/>
    </source>
</evidence>
<dbReference type="GO" id="GO:1990904">
    <property type="term" value="C:ribonucleoprotein complex"/>
    <property type="evidence" value="ECO:0007669"/>
    <property type="project" value="UniProtKB-KW"/>
</dbReference>
<dbReference type="GO" id="GO:0003735">
    <property type="term" value="F:structural constituent of ribosome"/>
    <property type="evidence" value="ECO:0007669"/>
    <property type="project" value="InterPro"/>
</dbReference>
<comment type="subunit">
    <text evidence="5">Part of the 30S ribosomal subunit. Contacts proteins S5 and S12.</text>
</comment>
<dbReference type="InterPro" id="IPR035987">
    <property type="entry name" value="Ribosomal_uS8_sf"/>
</dbReference>
<dbReference type="GO" id="GO:0006412">
    <property type="term" value="P:translation"/>
    <property type="evidence" value="ECO:0007669"/>
    <property type="project" value="UniProtKB-UniRule"/>
</dbReference>
<keyword evidence="2 5" id="KW-0689">Ribosomal protein</keyword>
<dbReference type="GO" id="GO:0019843">
    <property type="term" value="F:rRNA binding"/>
    <property type="evidence" value="ECO:0007669"/>
    <property type="project" value="UniProtKB-UniRule"/>
</dbReference>
<dbReference type="HAMAP" id="MF_01302_B">
    <property type="entry name" value="Ribosomal_uS8_B"/>
    <property type="match status" value="1"/>
</dbReference>
<dbReference type="FunFam" id="3.30.1490.10:FF:000001">
    <property type="entry name" value="30S ribosomal protein S8"/>
    <property type="match status" value="1"/>
</dbReference>
<evidence type="ECO:0000256" key="5">
    <source>
        <dbReference type="HAMAP-Rule" id="MF_01302"/>
    </source>
</evidence>
<reference evidence="7 8" key="1">
    <citation type="journal article" date="2016" name="Nat. Commun.">
        <title>Thousands of microbial genomes shed light on interconnected biogeochemical processes in an aquifer system.</title>
        <authorList>
            <person name="Anantharaman K."/>
            <person name="Brown C.T."/>
            <person name="Hug L.A."/>
            <person name="Sharon I."/>
            <person name="Castelle C.J."/>
            <person name="Probst A.J."/>
            <person name="Thomas B.C."/>
            <person name="Singh A."/>
            <person name="Wilkins M.J."/>
            <person name="Karaoz U."/>
            <person name="Brodie E.L."/>
            <person name="Williams K.H."/>
            <person name="Hubbard S.S."/>
            <person name="Banfield J.F."/>
        </authorList>
    </citation>
    <scope>NUCLEOTIDE SEQUENCE [LARGE SCALE GENOMIC DNA]</scope>
</reference>
<dbReference type="Pfam" id="PF00410">
    <property type="entry name" value="Ribosomal_S8"/>
    <property type="match status" value="1"/>
</dbReference>
<protein>
    <recommendedName>
        <fullName evidence="4 5">Small ribosomal subunit protein uS8</fullName>
    </recommendedName>
</protein>
<dbReference type="Gene3D" id="3.30.1490.10">
    <property type="match status" value="1"/>
</dbReference>
<organism evidence="7 8">
    <name type="scientific">Candidatus Roizmanbacteria bacterium RIFCSPLOWO2_02_FULL_36_11</name>
    <dbReference type="NCBI Taxonomy" id="1802071"/>
    <lineage>
        <taxon>Bacteria</taxon>
        <taxon>Candidatus Roizmaniibacteriota</taxon>
    </lineage>
</organism>
<dbReference type="GO" id="GO:0005737">
    <property type="term" value="C:cytoplasm"/>
    <property type="evidence" value="ECO:0007669"/>
    <property type="project" value="UniProtKB-ARBA"/>
</dbReference>
<evidence type="ECO:0000313" key="8">
    <source>
        <dbReference type="Proteomes" id="UP000177418"/>
    </source>
</evidence>
<sequence length="129" mass="14555">MNNPFVDLIIRIKNGYGARKDSIEVKYCELNLSILEVLKHNKYIHDFKLEGMGPRKRILVKLSYISGEPIVKGIKLASRSGRRIYTKVKDLKQVLGGLGMAVLSTPKGVVTDKQARKMKIGGEVLFIIW</sequence>
<dbReference type="Gene3D" id="3.30.1370.30">
    <property type="match status" value="1"/>
</dbReference>
<evidence type="ECO:0000256" key="6">
    <source>
        <dbReference type="RuleBase" id="RU003660"/>
    </source>
</evidence>
<dbReference type="InterPro" id="IPR047863">
    <property type="entry name" value="Ribosomal_uS8_CS"/>
</dbReference>
<dbReference type="Proteomes" id="UP000177418">
    <property type="component" value="Unassembled WGS sequence"/>
</dbReference>
<name>A0A1F7JCI4_9BACT</name>
<dbReference type="PANTHER" id="PTHR11758">
    <property type="entry name" value="40S RIBOSOMAL PROTEIN S15A"/>
    <property type="match status" value="1"/>
</dbReference>
<keyword evidence="5" id="KW-0699">rRNA-binding</keyword>
<gene>
    <name evidence="5" type="primary">rpsH</name>
    <name evidence="7" type="ORF">A3H78_03395</name>
</gene>
<keyword evidence="5" id="KW-0694">RNA-binding</keyword>
<dbReference type="AlphaFoldDB" id="A0A1F7JCI4"/>
<proteinExistence type="inferred from homology"/>
<evidence type="ECO:0000256" key="2">
    <source>
        <dbReference type="ARBA" id="ARBA00022980"/>
    </source>
</evidence>
<dbReference type="NCBIfam" id="NF001109">
    <property type="entry name" value="PRK00136.1"/>
    <property type="match status" value="1"/>
</dbReference>
<comment type="similarity">
    <text evidence="1 5 6">Belongs to the universal ribosomal protein uS8 family.</text>
</comment>
<dbReference type="PROSITE" id="PS00053">
    <property type="entry name" value="RIBOSOMAL_S8"/>
    <property type="match status" value="1"/>
</dbReference>
<accession>A0A1F7JCI4</accession>
<keyword evidence="3 5" id="KW-0687">Ribonucleoprotein</keyword>
<dbReference type="InterPro" id="IPR000630">
    <property type="entry name" value="Ribosomal_uS8"/>
</dbReference>
<evidence type="ECO:0000313" key="7">
    <source>
        <dbReference type="EMBL" id="OGK53322.1"/>
    </source>
</evidence>
<dbReference type="SUPFAM" id="SSF56047">
    <property type="entry name" value="Ribosomal protein S8"/>
    <property type="match status" value="1"/>
</dbReference>
<dbReference type="GO" id="GO:0005840">
    <property type="term" value="C:ribosome"/>
    <property type="evidence" value="ECO:0007669"/>
    <property type="project" value="UniProtKB-KW"/>
</dbReference>